<evidence type="ECO:0000313" key="13">
    <source>
        <dbReference type="Proteomes" id="UP000608345"/>
    </source>
</evidence>
<evidence type="ECO:0000256" key="3">
    <source>
        <dbReference type="ARBA" id="ARBA00022519"/>
    </source>
</evidence>
<dbReference type="GO" id="GO:0090529">
    <property type="term" value="P:cell septum assembly"/>
    <property type="evidence" value="ECO:0007669"/>
    <property type="project" value="InterPro"/>
</dbReference>
<dbReference type="GO" id="GO:0035556">
    <property type="term" value="P:intracellular signal transduction"/>
    <property type="evidence" value="ECO:0007669"/>
    <property type="project" value="InterPro"/>
</dbReference>
<comment type="subcellular location">
    <subcellularLocation>
        <location evidence="9">Cell inner membrane</location>
        <topology evidence="9">Single-pass type II membrane protein</topology>
    </subcellularLocation>
    <subcellularLocation>
        <location evidence="1">Membrane</location>
    </subcellularLocation>
    <text evidence="9">Localizes to the division septum.</text>
</comment>
<dbReference type="GO" id="GO:0005886">
    <property type="term" value="C:plasma membrane"/>
    <property type="evidence" value="ECO:0007669"/>
    <property type="project" value="UniProtKB-SubCell"/>
</dbReference>
<keyword evidence="3 9" id="KW-0997">Cell inner membrane</keyword>
<keyword evidence="8 9" id="KW-0131">Cell cycle</keyword>
<keyword evidence="13" id="KW-1185">Reference proteome</keyword>
<dbReference type="PROSITE" id="PS51779">
    <property type="entry name" value="POTRA"/>
    <property type="match status" value="1"/>
</dbReference>
<comment type="function">
    <text evidence="9">Essential cell division protein. May link together the upstream cell division proteins, which are predominantly cytoplasmic, with the downstream cell division proteins, which are predominantly periplasmic. May control correct divisome assembly.</text>
</comment>
<dbReference type="PROSITE" id="PS50008">
    <property type="entry name" value="PIPLC_Y_DOMAIN"/>
    <property type="match status" value="1"/>
</dbReference>
<evidence type="ECO:0000256" key="7">
    <source>
        <dbReference type="ARBA" id="ARBA00023136"/>
    </source>
</evidence>
<keyword evidence="2 9" id="KW-1003">Cell membrane</keyword>
<comment type="subunit">
    <text evidence="9">Part of a complex composed of FtsB, FtsL and FtsQ.</text>
</comment>
<dbReference type="InterPro" id="IPR005548">
    <property type="entry name" value="Cell_div_FtsQ/DivIB_C"/>
</dbReference>
<dbReference type="InterPro" id="IPR001711">
    <property type="entry name" value="PLipase_C_Pinositol-sp_Y"/>
</dbReference>
<organism evidence="12 13">
    <name type="scientific">Advenella faeciporci</name>
    <dbReference type="NCBI Taxonomy" id="797535"/>
    <lineage>
        <taxon>Bacteria</taxon>
        <taxon>Pseudomonadati</taxon>
        <taxon>Pseudomonadota</taxon>
        <taxon>Betaproteobacteria</taxon>
        <taxon>Burkholderiales</taxon>
        <taxon>Alcaligenaceae</taxon>
    </lineage>
</organism>
<proteinExistence type="inferred from homology"/>
<evidence type="ECO:0000256" key="8">
    <source>
        <dbReference type="ARBA" id="ARBA00023306"/>
    </source>
</evidence>
<dbReference type="PANTHER" id="PTHR35851:SF1">
    <property type="entry name" value="CELL DIVISION PROTEIN FTSQ"/>
    <property type="match status" value="1"/>
</dbReference>
<evidence type="ECO:0000256" key="9">
    <source>
        <dbReference type="HAMAP-Rule" id="MF_00911"/>
    </source>
</evidence>
<dbReference type="Gene3D" id="3.10.20.310">
    <property type="entry name" value="membrane protein fhac"/>
    <property type="match status" value="1"/>
</dbReference>
<dbReference type="InterPro" id="IPR026579">
    <property type="entry name" value="FtsQ"/>
</dbReference>
<evidence type="ECO:0000256" key="4">
    <source>
        <dbReference type="ARBA" id="ARBA00022618"/>
    </source>
</evidence>
<reference evidence="12" key="2">
    <citation type="submission" date="2020-09" db="EMBL/GenBank/DDBJ databases">
        <authorList>
            <person name="Sun Q."/>
            <person name="Kim S."/>
        </authorList>
    </citation>
    <scope>NUCLEOTIDE SEQUENCE</scope>
    <source>
        <strain evidence="12">KCTC 23732</strain>
    </source>
</reference>
<accession>A0A918N0K0</accession>
<protein>
    <recommendedName>
        <fullName evidence="9">Cell division protein FtsQ</fullName>
    </recommendedName>
</protein>
<evidence type="ECO:0000259" key="10">
    <source>
        <dbReference type="PROSITE" id="PS50008"/>
    </source>
</evidence>
<evidence type="ECO:0000313" key="12">
    <source>
        <dbReference type="EMBL" id="GGW90186.1"/>
    </source>
</evidence>
<dbReference type="Proteomes" id="UP000608345">
    <property type="component" value="Unassembled WGS sequence"/>
</dbReference>
<feature type="domain" description="POTRA" evidence="11">
    <location>
        <begin position="37"/>
        <end position="110"/>
    </location>
</feature>
<dbReference type="InterPro" id="IPR045335">
    <property type="entry name" value="FtsQ_C_sf"/>
</dbReference>
<gene>
    <name evidence="9 12" type="primary">ftsQ</name>
    <name evidence="12" type="ORF">GCM10011450_20500</name>
</gene>
<feature type="transmembrane region" description="Helical" evidence="9">
    <location>
        <begin position="12"/>
        <end position="32"/>
    </location>
</feature>
<sequence length="269" mass="30372">MLNNARATNLIANVIAIMAVIILITGGIYWLAHRPMFNLSRITIEPVNGRVLNYVSPASIQATIAGKLKGNFFTIDLGETKQIFETSPWVRQAHLRRVWPDGLLLKIEEHEPFAFWNENQMINTWGELFSANQAELNAESELPQFNGPDGSERLVVQRYAELVRWLAPLKLGVNEITLSDRYAWRVELSNDMELVMGRDPGADAVNPHGGQGAVSFASTIERFVRTWPVLQNRIEGRKINKVDLRYTKGFALTYAPVDNTLPVDSKEKK</sequence>
<keyword evidence="7 9" id="KW-0472">Membrane</keyword>
<dbReference type="InterPro" id="IPR013685">
    <property type="entry name" value="POTRA_FtsQ_type"/>
</dbReference>
<dbReference type="PANTHER" id="PTHR35851">
    <property type="entry name" value="CELL DIVISION PROTEIN FTSQ"/>
    <property type="match status" value="1"/>
</dbReference>
<dbReference type="AlphaFoldDB" id="A0A918N0K0"/>
<comment type="caution">
    <text evidence="12">The sequence shown here is derived from an EMBL/GenBank/DDBJ whole genome shotgun (WGS) entry which is preliminary data.</text>
</comment>
<dbReference type="GO" id="GO:0043093">
    <property type="term" value="P:FtsZ-dependent cytokinesis"/>
    <property type="evidence" value="ECO:0007669"/>
    <property type="project" value="UniProtKB-UniRule"/>
</dbReference>
<dbReference type="GO" id="GO:0032153">
    <property type="term" value="C:cell division site"/>
    <property type="evidence" value="ECO:0007669"/>
    <property type="project" value="UniProtKB-UniRule"/>
</dbReference>
<dbReference type="GO" id="GO:0006629">
    <property type="term" value="P:lipid metabolic process"/>
    <property type="evidence" value="ECO:0007669"/>
    <property type="project" value="InterPro"/>
</dbReference>
<feature type="domain" description="PI-PLC Y-box" evidence="10">
    <location>
        <begin position="92"/>
        <end position="117"/>
    </location>
</feature>
<dbReference type="Pfam" id="PF03799">
    <property type="entry name" value="FtsQ_DivIB_C"/>
    <property type="match status" value="1"/>
</dbReference>
<dbReference type="HAMAP" id="MF_00911">
    <property type="entry name" value="FtsQ_subfam"/>
    <property type="match status" value="1"/>
</dbReference>
<evidence type="ECO:0000256" key="1">
    <source>
        <dbReference type="ARBA" id="ARBA00004370"/>
    </source>
</evidence>
<dbReference type="RefSeq" id="WP_189385404.1">
    <property type="nucleotide sequence ID" value="NZ_BAABFY010000050.1"/>
</dbReference>
<dbReference type="InterPro" id="IPR034746">
    <property type="entry name" value="POTRA"/>
</dbReference>
<dbReference type="GO" id="GO:0004435">
    <property type="term" value="F:phosphatidylinositol-4,5-bisphosphate phospholipase C activity"/>
    <property type="evidence" value="ECO:0007669"/>
    <property type="project" value="InterPro"/>
</dbReference>
<evidence type="ECO:0000256" key="2">
    <source>
        <dbReference type="ARBA" id="ARBA00022475"/>
    </source>
</evidence>
<evidence type="ECO:0000256" key="6">
    <source>
        <dbReference type="ARBA" id="ARBA00022989"/>
    </source>
</evidence>
<dbReference type="Pfam" id="PF08478">
    <property type="entry name" value="POTRA_1"/>
    <property type="match status" value="1"/>
</dbReference>
<dbReference type="Gene3D" id="3.40.50.11690">
    <property type="entry name" value="Cell division protein FtsQ/DivIB"/>
    <property type="match status" value="1"/>
</dbReference>
<comment type="similarity">
    <text evidence="9">Belongs to the FtsQ/DivIB family. FtsQ subfamily.</text>
</comment>
<name>A0A918N0K0_9BURK</name>
<reference evidence="12" key="1">
    <citation type="journal article" date="2014" name="Int. J. Syst. Evol. Microbiol.">
        <title>Complete genome sequence of Corynebacterium casei LMG S-19264T (=DSM 44701T), isolated from a smear-ripened cheese.</title>
        <authorList>
            <consortium name="US DOE Joint Genome Institute (JGI-PGF)"/>
            <person name="Walter F."/>
            <person name="Albersmeier A."/>
            <person name="Kalinowski J."/>
            <person name="Ruckert C."/>
        </authorList>
    </citation>
    <scope>NUCLEOTIDE SEQUENCE</scope>
    <source>
        <strain evidence="12">KCTC 23732</strain>
    </source>
</reference>
<dbReference type="EMBL" id="BMYS01000015">
    <property type="protein sequence ID" value="GGW90186.1"/>
    <property type="molecule type" value="Genomic_DNA"/>
</dbReference>
<keyword evidence="5 9" id="KW-0812">Transmembrane</keyword>
<evidence type="ECO:0000259" key="11">
    <source>
        <dbReference type="PROSITE" id="PS51779"/>
    </source>
</evidence>
<evidence type="ECO:0000256" key="5">
    <source>
        <dbReference type="ARBA" id="ARBA00022692"/>
    </source>
</evidence>
<keyword evidence="6 9" id="KW-1133">Transmembrane helix</keyword>
<keyword evidence="4 9" id="KW-0132">Cell division</keyword>